<gene>
    <name evidence="6" type="ORF">IL334_002546</name>
</gene>
<feature type="domain" description="Protein kinase" evidence="5">
    <location>
        <begin position="17"/>
        <end position="283"/>
    </location>
</feature>
<evidence type="ECO:0000313" key="7">
    <source>
        <dbReference type="Proteomes" id="UP001329825"/>
    </source>
</evidence>
<evidence type="ECO:0000256" key="4">
    <source>
        <dbReference type="SAM" id="MobiDB-lite"/>
    </source>
</evidence>
<dbReference type="Gene3D" id="1.10.510.10">
    <property type="entry name" value="Transferase(Phosphotransferase) domain 1"/>
    <property type="match status" value="1"/>
</dbReference>
<dbReference type="Gene3D" id="3.30.200.20">
    <property type="entry name" value="Phosphorylase Kinase, domain 1"/>
    <property type="match status" value="1"/>
</dbReference>
<feature type="region of interest" description="Disordered" evidence="4">
    <location>
        <begin position="604"/>
        <end position="647"/>
    </location>
</feature>
<dbReference type="InterPro" id="IPR017441">
    <property type="entry name" value="Protein_kinase_ATP_BS"/>
</dbReference>
<keyword evidence="2 3" id="KW-0067">ATP-binding</keyword>
<evidence type="ECO:0000256" key="2">
    <source>
        <dbReference type="ARBA" id="ARBA00022840"/>
    </source>
</evidence>
<dbReference type="EMBL" id="CP141883">
    <property type="protein sequence ID" value="WRT65601.1"/>
    <property type="molecule type" value="Genomic_DNA"/>
</dbReference>
<evidence type="ECO:0000313" key="6">
    <source>
        <dbReference type="EMBL" id="WRT65601.1"/>
    </source>
</evidence>
<evidence type="ECO:0000256" key="1">
    <source>
        <dbReference type="ARBA" id="ARBA00022741"/>
    </source>
</evidence>
<organism evidence="6 7">
    <name type="scientific">Kwoniella shivajii</name>
    <dbReference type="NCBI Taxonomy" id="564305"/>
    <lineage>
        <taxon>Eukaryota</taxon>
        <taxon>Fungi</taxon>
        <taxon>Dikarya</taxon>
        <taxon>Basidiomycota</taxon>
        <taxon>Agaricomycotina</taxon>
        <taxon>Tremellomycetes</taxon>
        <taxon>Tremellales</taxon>
        <taxon>Cryptococcaceae</taxon>
        <taxon>Kwoniella</taxon>
    </lineage>
</organism>
<evidence type="ECO:0000256" key="3">
    <source>
        <dbReference type="PROSITE-ProRule" id="PRU10141"/>
    </source>
</evidence>
<dbReference type="PROSITE" id="PS00107">
    <property type="entry name" value="PROTEIN_KINASE_ATP"/>
    <property type="match status" value="1"/>
</dbReference>
<name>A0ABZ1CY33_9TREE</name>
<sequence>MPTEVTPRGTLTHIGGWKLGKTLGRGAYAHVRLATHPNGHKAACKILPALHHTPGQKVDWDATVDAMEAHKEVVLLKALCGAGVPGIVGLEGVMEADGWTYVFLTLYPHSASSLKPPWGMEAFTIFFRRLLFIVDNLHQLNVSHEDLKRSNVLVDAHGLPALVDFGFSHFKPDGGLVRSAGGTLDYSSPEKAADMPYDPKANDVWAMAILAFKLLGYPHPYAFNDPEEISSLVKKRIVEGGPVYQFSKRALRPGGIAELLMGMLERDPGRRWTISQALGHRSLKRKYGNPAPYELPSCNLSFMHKIDPSVVDDLCFLAFMSGEFFLCETPTKIVNRLHDKRPCWEKRWAGMLGAWSKRAEMDWEDIPSLITPLKTRSAPAERLHRADAIPGRALKKIQLVPHQNMKTSIRVQTPREIPIRKQNENTPPKPAPKSRIYGMKTRNQSTRNILGDISDSIAIEQSQNEDLKTGTLARKPKYALAKTKAKSPVHIDEVRPRPAKIKVKHKVTEMNVILSSDTEFSEQSSIAPPAEDTERSSSTFIHQTTSPTLAVLGATVETPIVIDGSPSRLTTRKGDDTRDKGTVASKGCRKKPLRPLHHNVKATTSLSADTGEQMRSLKLAPPIIKTPRRRSPRVESREGMTSRTGLR</sequence>
<accession>A0ABZ1CY33</accession>
<dbReference type="SMART" id="SM00220">
    <property type="entry name" value="S_TKc"/>
    <property type="match status" value="1"/>
</dbReference>
<dbReference type="Proteomes" id="UP001329825">
    <property type="component" value="Chromosome 3"/>
</dbReference>
<keyword evidence="1 3" id="KW-0547">Nucleotide-binding</keyword>
<proteinExistence type="predicted"/>
<protein>
    <recommendedName>
        <fullName evidence="5">Protein kinase domain-containing protein</fullName>
    </recommendedName>
</protein>
<dbReference type="PROSITE" id="PS50011">
    <property type="entry name" value="PROTEIN_KINASE_DOM"/>
    <property type="match status" value="1"/>
</dbReference>
<dbReference type="PANTHER" id="PTHR24346:SF30">
    <property type="entry name" value="MATERNAL EMBRYONIC LEUCINE ZIPPER KINASE"/>
    <property type="match status" value="1"/>
</dbReference>
<dbReference type="SUPFAM" id="SSF56112">
    <property type="entry name" value="Protein kinase-like (PK-like)"/>
    <property type="match status" value="1"/>
</dbReference>
<feature type="compositionally biased region" description="Basic and acidic residues" evidence="4">
    <location>
        <begin position="572"/>
        <end position="581"/>
    </location>
</feature>
<dbReference type="GeneID" id="87954677"/>
<dbReference type="RefSeq" id="XP_062790341.1">
    <property type="nucleotide sequence ID" value="XM_062934290.1"/>
</dbReference>
<dbReference type="InterPro" id="IPR011009">
    <property type="entry name" value="Kinase-like_dom_sf"/>
</dbReference>
<reference evidence="6 7" key="1">
    <citation type="submission" date="2024-01" db="EMBL/GenBank/DDBJ databases">
        <title>Comparative genomics of Cryptococcus and Kwoniella reveals pathogenesis evolution and contrasting modes of karyotype evolution via chromosome fusion or intercentromeric recombination.</title>
        <authorList>
            <person name="Coelho M.A."/>
            <person name="David-Palma M."/>
            <person name="Shea T."/>
            <person name="Bowers K."/>
            <person name="McGinley-Smith S."/>
            <person name="Mohammad A.W."/>
            <person name="Gnirke A."/>
            <person name="Yurkov A.M."/>
            <person name="Nowrousian M."/>
            <person name="Sun S."/>
            <person name="Cuomo C.A."/>
            <person name="Heitman J."/>
        </authorList>
    </citation>
    <scope>NUCLEOTIDE SEQUENCE [LARGE SCALE GENOMIC DNA]</scope>
    <source>
        <strain evidence="6">CBS 11374</strain>
    </source>
</reference>
<dbReference type="InterPro" id="IPR000719">
    <property type="entry name" value="Prot_kinase_dom"/>
</dbReference>
<feature type="region of interest" description="Disordered" evidence="4">
    <location>
        <begin position="564"/>
        <end position="590"/>
    </location>
</feature>
<evidence type="ECO:0000259" key="5">
    <source>
        <dbReference type="PROSITE" id="PS50011"/>
    </source>
</evidence>
<dbReference type="Pfam" id="PF00069">
    <property type="entry name" value="Pkinase"/>
    <property type="match status" value="1"/>
</dbReference>
<dbReference type="PANTHER" id="PTHR24346">
    <property type="entry name" value="MAP/MICROTUBULE AFFINITY-REGULATING KINASE"/>
    <property type="match status" value="1"/>
</dbReference>
<keyword evidence="7" id="KW-1185">Reference proteome</keyword>
<feature type="binding site" evidence="3">
    <location>
        <position position="45"/>
    </location>
    <ligand>
        <name>ATP</name>
        <dbReference type="ChEBI" id="CHEBI:30616"/>
    </ligand>
</feature>
<feature type="region of interest" description="Disordered" evidence="4">
    <location>
        <begin position="518"/>
        <end position="537"/>
    </location>
</feature>
<dbReference type="InterPro" id="IPR008271">
    <property type="entry name" value="Ser/Thr_kinase_AS"/>
</dbReference>
<dbReference type="PROSITE" id="PS00108">
    <property type="entry name" value="PROTEIN_KINASE_ST"/>
    <property type="match status" value="1"/>
</dbReference>